<organism evidence="5 6">
    <name type="scientific">Streptomyces triculaminicus</name>
    <dbReference type="NCBI Taxonomy" id="2816232"/>
    <lineage>
        <taxon>Bacteria</taxon>
        <taxon>Bacillati</taxon>
        <taxon>Actinomycetota</taxon>
        <taxon>Actinomycetes</taxon>
        <taxon>Kitasatosporales</taxon>
        <taxon>Streptomycetaceae</taxon>
        <taxon>Streptomyces</taxon>
    </lineage>
</organism>
<dbReference type="AlphaFoldDB" id="A0A939FP23"/>
<accession>A0A939FP23</accession>
<dbReference type="Gene3D" id="3.80.10.10">
    <property type="entry name" value="Ribonuclease Inhibitor"/>
    <property type="match status" value="1"/>
</dbReference>
<sequence length="934" mass="100021">MLDPQPVRPATVIAGDREFSGSFLTPALVLTAAHPLEGHRVTVTSPDSSGPVACDVVWRHPTADAALLRLREPGSGPVDVRWADLPPGETVRCSVAGPRSRREGLLSAPATRWLAEAAAHQVGRAVATYLLELLDTSESRGGGPSRPATAAWAGAAVFTGIALAGVITAARTPAPRRIEVTPVRTLLADSEFVGVLREHGCPVPPDWQMPVTDPDADFERTFAEYVVDCYDQIALSGLDLSGEPVTWPLEATYLELLVVDESEEEDGTGTSVEQALAGRERVLLRGGAGAGKTTLLRRLALAAARRDAAASPAFLHGLVPFLLPVPFLVREPALPRPDELLHATGSPQADGAPPGWVHRVLGAGRGLMLVDGIDRVRAVDRHRIRAWLNDLIATFPGNRWIVTSRPSAVAESWLAPQGFTELVLAPMTRRDVQAFVHRWFEMAREATLDARDRARVEDLRESLTIALATRRELAGLATSPLMCALLCANHVDRGGRLPTRRMDLYRAVLEMLLSRRDEERGIGAPEGVLLSVEEQTQLLQRIAYWLVRNLSTEISAAHAVALIEGALPAMPRVAGEGDAERILRHLLARSGLLTLRGESVGFVHRTFQDYLAARAAVEVEDIDLLVSHAHEEQWQDVVRLAVGHARSQSRAKLLDGLVARGDAKPEHRARLHLLAAACLEYAVELDPTVRHRVERRAAALVPPHGLADALALAKVGPLVLELLPGPETIDPYGHEAAMVVRTAELIGGEAAELLIRRFPPATRGAARAGASRVPGPSAVPTVPVESWTTTPGAAGPARRVACRGDTTDFSALRALPLLHTLTISGNTSLTRLDEVLRGLKALRTLVLSDCPGLRDLSAVARTGVVFLEISPYPGAAALAALARSRWLRAVYLPGLGADCPEARELAALLPGVALFAGSRIPAPPGGGTPQNEEP</sequence>
<evidence type="ECO:0000256" key="3">
    <source>
        <dbReference type="SAM" id="MobiDB-lite"/>
    </source>
</evidence>
<reference evidence="5" key="1">
    <citation type="submission" date="2021-03" db="EMBL/GenBank/DDBJ databases">
        <title>Streptomyces strains.</title>
        <authorList>
            <person name="Lund M.B."/>
            <person name="Toerring T."/>
        </authorList>
    </citation>
    <scope>NUCLEOTIDE SEQUENCE</scope>
    <source>
        <strain evidence="5">JCM 4242</strain>
    </source>
</reference>
<dbReference type="PROSITE" id="PS50837">
    <property type="entry name" value="NACHT"/>
    <property type="match status" value="1"/>
</dbReference>
<dbReference type="Proteomes" id="UP000664781">
    <property type="component" value="Unassembled WGS sequence"/>
</dbReference>
<gene>
    <name evidence="5" type="ORF">J1792_24300</name>
</gene>
<dbReference type="Gene3D" id="3.40.50.300">
    <property type="entry name" value="P-loop containing nucleotide triphosphate hydrolases"/>
    <property type="match status" value="1"/>
</dbReference>
<protein>
    <submittedName>
        <fullName evidence="5">NACHT domain-containing protein</fullName>
    </submittedName>
</protein>
<feature type="domain" description="NACHT" evidence="4">
    <location>
        <begin position="280"/>
        <end position="618"/>
    </location>
</feature>
<dbReference type="PANTHER" id="PTHR46844">
    <property type="entry name" value="SLR5058 PROTEIN"/>
    <property type="match status" value="1"/>
</dbReference>
<evidence type="ECO:0000313" key="5">
    <source>
        <dbReference type="EMBL" id="MBO0655786.1"/>
    </source>
</evidence>
<dbReference type="InterPro" id="IPR007111">
    <property type="entry name" value="NACHT_NTPase"/>
</dbReference>
<dbReference type="InterPro" id="IPR032675">
    <property type="entry name" value="LRR_dom_sf"/>
</dbReference>
<name>A0A939FP23_9ACTN</name>
<dbReference type="SUPFAM" id="SSF52047">
    <property type="entry name" value="RNI-like"/>
    <property type="match status" value="1"/>
</dbReference>
<dbReference type="EMBL" id="JAFMOF010000004">
    <property type="protein sequence ID" value="MBO0655786.1"/>
    <property type="molecule type" value="Genomic_DNA"/>
</dbReference>
<keyword evidence="6" id="KW-1185">Reference proteome</keyword>
<dbReference type="InterPro" id="IPR027417">
    <property type="entry name" value="P-loop_NTPase"/>
</dbReference>
<evidence type="ECO:0000259" key="4">
    <source>
        <dbReference type="PROSITE" id="PS50837"/>
    </source>
</evidence>
<dbReference type="SUPFAM" id="SSF52540">
    <property type="entry name" value="P-loop containing nucleoside triphosphate hydrolases"/>
    <property type="match status" value="1"/>
</dbReference>
<evidence type="ECO:0000256" key="2">
    <source>
        <dbReference type="ARBA" id="ARBA00022840"/>
    </source>
</evidence>
<evidence type="ECO:0000313" key="6">
    <source>
        <dbReference type="Proteomes" id="UP000664781"/>
    </source>
</evidence>
<feature type="region of interest" description="Disordered" evidence="3">
    <location>
        <begin position="766"/>
        <end position="798"/>
    </location>
</feature>
<dbReference type="RefSeq" id="WP_179198859.1">
    <property type="nucleotide sequence ID" value="NZ_JAFMOF010000004.1"/>
</dbReference>
<evidence type="ECO:0000256" key="1">
    <source>
        <dbReference type="ARBA" id="ARBA00022741"/>
    </source>
</evidence>
<keyword evidence="1" id="KW-0547">Nucleotide-binding</keyword>
<keyword evidence="2" id="KW-0067">ATP-binding</keyword>
<dbReference type="InterPro" id="IPR009003">
    <property type="entry name" value="Peptidase_S1_PA"/>
</dbReference>
<proteinExistence type="predicted"/>
<comment type="caution">
    <text evidence="5">The sequence shown here is derived from an EMBL/GenBank/DDBJ whole genome shotgun (WGS) entry which is preliminary data.</text>
</comment>
<dbReference type="PANTHER" id="PTHR46844:SF1">
    <property type="entry name" value="SLR5058 PROTEIN"/>
    <property type="match status" value="1"/>
</dbReference>
<dbReference type="GO" id="GO:0005524">
    <property type="term" value="F:ATP binding"/>
    <property type="evidence" value="ECO:0007669"/>
    <property type="project" value="UniProtKB-KW"/>
</dbReference>
<feature type="compositionally biased region" description="Low complexity" evidence="3">
    <location>
        <begin position="766"/>
        <end position="776"/>
    </location>
</feature>
<dbReference type="SUPFAM" id="SSF50494">
    <property type="entry name" value="Trypsin-like serine proteases"/>
    <property type="match status" value="1"/>
</dbReference>
<dbReference type="Pfam" id="PF05729">
    <property type="entry name" value="NACHT"/>
    <property type="match status" value="1"/>
</dbReference>